<reference evidence="3 4" key="1">
    <citation type="submission" date="2016-01" db="EMBL/GenBank/DDBJ databases">
        <title>The new phylogeny of the genus Mycobacterium.</title>
        <authorList>
            <person name="Tarcisio F."/>
            <person name="Conor M."/>
            <person name="Antonella G."/>
            <person name="Elisabetta G."/>
            <person name="Giulia F.S."/>
            <person name="Sara T."/>
            <person name="Anna F."/>
            <person name="Clotilde B."/>
            <person name="Roberto B."/>
            <person name="Veronica D.S."/>
            <person name="Fabio R."/>
            <person name="Monica P."/>
            <person name="Olivier J."/>
            <person name="Enrico T."/>
            <person name="Nicola S."/>
        </authorList>
    </citation>
    <scope>NUCLEOTIDE SEQUENCE [LARGE SCALE GENOMIC DNA]</scope>
    <source>
        <strain evidence="3 4">DSM 44803</strain>
    </source>
</reference>
<evidence type="ECO:0000259" key="2">
    <source>
        <dbReference type="Pfam" id="PF07883"/>
    </source>
</evidence>
<dbReference type="InterPro" id="IPR013096">
    <property type="entry name" value="Cupin_2"/>
</dbReference>
<dbReference type="PANTHER" id="PTHR35848:SF6">
    <property type="entry name" value="CUPIN TYPE-2 DOMAIN-CONTAINING PROTEIN"/>
    <property type="match status" value="1"/>
</dbReference>
<dbReference type="InterPro" id="IPR051610">
    <property type="entry name" value="GPI/OXD"/>
</dbReference>
<accession>A0A0F5NL20</accession>
<comment type="caution">
    <text evidence="3">The sequence shown here is derived from an EMBL/GenBank/DDBJ whole genome shotgun (WGS) entry which is preliminary data.</text>
</comment>
<protein>
    <recommendedName>
        <fullName evidence="2">Cupin type-2 domain-containing protein</fullName>
    </recommendedName>
</protein>
<dbReference type="InterPro" id="IPR014710">
    <property type="entry name" value="RmlC-like_jellyroll"/>
</dbReference>
<dbReference type="Proteomes" id="UP000193781">
    <property type="component" value="Unassembled WGS sequence"/>
</dbReference>
<sequence length="151" mass="16725">MTTTPEIPKLPDDEKVVTDFIGTIDPNNLSSLVFPLAKFQHFDEMMPTVVLAYTTGQIGMVVWNLEPGQQNDYHVHPTTEHLHIFIEGECEYTLGDLPPVITRVGDAVMVPAGIAHGIRNISDKRASYVAVASPGPYEKNRVERPAERTQA</sequence>
<dbReference type="InterPro" id="IPR011051">
    <property type="entry name" value="RmlC_Cupin_sf"/>
</dbReference>
<dbReference type="GO" id="GO:0046872">
    <property type="term" value="F:metal ion binding"/>
    <property type="evidence" value="ECO:0007669"/>
    <property type="project" value="UniProtKB-KW"/>
</dbReference>
<evidence type="ECO:0000313" key="4">
    <source>
        <dbReference type="Proteomes" id="UP000193781"/>
    </source>
</evidence>
<dbReference type="EMBL" id="LQPH01000081">
    <property type="protein sequence ID" value="ORW27058.1"/>
    <property type="molecule type" value="Genomic_DNA"/>
</dbReference>
<dbReference type="STRING" id="244292.ABW17_02210"/>
<organism evidence="3 4">
    <name type="scientific">Mycobacterium nebraskense</name>
    <dbReference type="NCBI Taxonomy" id="244292"/>
    <lineage>
        <taxon>Bacteria</taxon>
        <taxon>Bacillati</taxon>
        <taxon>Actinomycetota</taxon>
        <taxon>Actinomycetes</taxon>
        <taxon>Mycobacteriales</taxon>
        <taxon>Mycobacteriaceae</taxon>
        <taxon>Mycobacterium</taxon>
    </lineage>
</organism>
<proteinExistence type="predicted"/>
<evidence type="ECO:0000256" key="1">
    <source>
        <dbReference type="ARBA" id="ARBA00022723"/>
    </source>
</evidence>
<dbReference type="PANTHER" id="PTHR35848">
    <property type="entry name" value="OXALATE-BINDING PROTEIN"/>
    <property type="match status" value="1"/>
</dbReference>
<keyword evidence="4" id="KW-1185">Reference proteome</keyword>
<gene>
    <name evidence="3" type="ORF">AWC17_29315</name>
</gene>
<dbReference type="SUPFAM" id="SSF51182">
    <property type="entry name" value="RmlC-like cupins"/>
    <property type="match status" value="1"/>
</dbReference>
<feature type="domain" description="Cupin type-2" evidence="2">
    <location>
        <begin position="62"/>
        <end position="131"/>
    </location>
</feature>
<keyword evidence="1" id="KW-0479">Metal-binding</keyword>
<dbReference type="Pfam" id="PF07883">
    <property type="entry name" value="Cupin_2"/>
    <property type="match status" value="1"/>
</dbReference>
<name>A0A0F5NL20_9MYCO</name>
<dbReference type="Gene3D" id="2.60.120.10">
    <property type="entry name" value="Jelly Rolls"/>
    <property type="match status" value="1"/>
</dbReference>
<dbReference type="RefSeq" id="WP_046181708.1">
    <property type="nucleotide sequence ID" value="NZ_JACKSS010000099.1"/>
</dbReference>
<evidence type="ECO:0000313" key="3">
    <source>
        <dbReference type="EMBL" id="ORW27058.1"/>
    </source>
</evidence>
<dbReference type="AlphaFoldDB" id="A0A0F5NL20"/>